<evidence type="ECO:0000313" key="5">
    <source>
        <dbReference type="Proteomes" id="UP001201873"/>
    </source>
</evidence>
<evidence type="ECO:0000256" key="2">
    <source>
        <dbReference type="SAM" id="MobiDB-lite"/>
    </source>
</evidence>
<feature type="compositionally biased region" description="Low complexity" evidence="2">
    <location>
        <begin position="72"/>
        <end position="83"/>
    </location>
</feature>
<dbReference type="EMBL" id="JALKFT010000007">
    <property type="protein sequence ID" value="MCK9876003.1"/>
    <property type="molecule type" value="Genomic_DNA"/>
</dbReference>
<dbReference type="RefSeq" id="WP_248824366.1">
    <property type="nucleotide sequence ID" value="NZ_JALKFT010000007.1"/>
</dbReference>
<accession>A0ABT0JYA8</accession>
<proteinExistence type="predicted"/>
<dbReference type="Pfam" id="PF04203">
    <property type="entry name" value="Sortase"/>
    <property type="match status" value="1"/>
</dbReference>
<keyword evidence="3" id="KW-0472">Membrane</keyword>
<feature type="compositionally biased region" description="Pro residues" evidence="2">
    <location>
        <begin position="58"/>
        <end position="71"/>
    </location>
</feature>
<gene>
    <name evidence="4" type="ORF">MXD59_09480</name>
</gene>
<dbReference type="Proteomes" id="UP001201873">
    <property type="component" value="Unassembled WGS sequence"/>
</dbReference>
<feature type="transmembrane region" description="Helical" evidence="3">
    <location>
        <begin position="21"/>
        <end position="38"/>
    </location>
</feature>
<sequence>MTERARWRQLPPWRRLSAWHGVLLVGVMLILVSGFRLAEPAFDAVRGGSGADAANELPPIPAPPPSPPPAPTGTATSPAPTRPAVVISDPARLRIPRLSVDAPVVHLGLAADGTIAVPTSWGDVGWYDRGPAPGGIGPSVLVGHYDSTSGPAVFYRLNQLVPGDKVVVVGASGLSQTFLVDRSEEATKSTFPTERVYGPVTRPELRLITCGGAFDFQTRHYLSNLIVYAHADTTLPAPSPTTSAAAATSSPG</sequence>
<dbReference type="SUPFAM" id="SSF63817">
    <property type="entry name" value="Sortase"/>
    <property type="match status" value="1"/>
</dbReference>
<keyword evidence="3" id="KW-0812">Transmembrane</keyword>
<dbReference type="InterPro" id="IPR005754">
    <property type="entry name" value="Sortase"/>
</dbReference>
<feature type="region of interest" description="Disordered" evidence="2">
    <location>
        <begin position="47"/>
        <end position="83"/>
    </location>
</feature>
<protein>
    <submittedName>
        <fullName evidence="4">Class F sortase</fullName>
    </submittedName>
</protein>
<dbReference type="NCBIfam" id="NF033748">
    <property type="entry name" value="class_F_sortase"/>
    <property type="match status" value="1"/>
</dbReference>
<evidence type="ECO:0000313" key="4">
    <source>
        <dbReference type="EMBL" id="MCK9876003.1"/>
    </source>
</evidence>
<dbReference type="InterPro" id="IPR042001">
    <property type="entry name" value="Sortase_F"/>
</dbReference>
<dbReference type="InterPro" id="IPR023365">
    <property type="entry name" value="Sortase_dom-sf"/>
</dbReference>
<evidence type="ECO:0000256" key="3">
    <source>
        <dbReference type="SAM" id="Phobius"/>
    </source>
</evidence>
<organism evidence="4 5">
    <name type="scientific">Frankia umida</name>
    <dbReference type="NCBI Taxonomy" id="573489"/>
    <lineage>
        <taxon>Bacteria</taxon>
        <taxon>Bacillati</taxon>
        <taxon>Actinomycetota</taxon>
        <taxon>Actinomycetes</taxon>
        <taxon>Frankiales</taxon>
        <taxon>Frankiaceae</taxon>
        <taxon>Frankia</taxon>
    </lineage>
</organism>
<evidence type="ECO:0000256" key="1">
    <source>
        <dbReference type="ARBA" id="ARBA00022801"/>
    </source>
</evidence>
<reference evidence="4 5" key="1">
    <citation type="submission" date="2022-04" db="EMBL/GenBank/DDBJ databases">
        <title>Genome diversity in the genus Frankia.</title>
        <authorList>
            <person name="Carlos-Shanley C."/>
            <person name="Hahn D."/>
        </authorList>
    </citation>
    <scope>NUCLEOTIDE SEQUENCE [LARGE SCALE GENOMIC DNA]</scope>
    <source>
        <strain evidence="4 5">Ag45/Mut15</strain>
    </source>
</reference>
<dbReference type="Gene3D" id="2.40.260.10">
    <property type="entry name" value="Sortase"/>
    <property type="match status" value="1"/>
</dbReference>
<keyword evidence="1" id="KW-0378">Hydrolase</keyword>
<dbReference type="CDD" id="cd05829">
    <property type="entry name" value="Sortase_F"/>
    <property type="match status" value="1"/>
</dbReference>
<name>A0ABT0JYA8_9ACTN</name>
<comment type="caution">
    <text evidence="4">The sequence shown here is derived from an EMBL/GenBank/DDBJ whole genome shotgun (WGS) entry which is preliminary data.</text>
</comment>
<keyword evidence="5" id="KW-1185">Reference proteome</keyword>
<keyword evidence="3" id="KW-1133">Transmembrane helix</keyword>